<keyword evidence="2" id="KW-1185">Reference proteome</keyword>
<dbReference type="PROSITE" id="PS51257">
    <property type="entry name" value="PROKAR_LIPOPROTEIN"/>
    <property type="match status" value="1"/>
</dbReference>
<sequence length="158" mass="17899">MSRSFITLLIFCCFIVGCSQTKITTTETSLSFGGISIGFTEKEIVNIMGKATSIDAKSNNIKEIVYTGTKGPNAAFILENDRLKEATWYPSVYDGKLKIPMKKEDIDTLIDPSILHKVEKVDCYEWAQCSNYVFEKGKNRLEILLDWEGKLIDRVKLQ</sequence>
<name>A0A1G4SDT8_9BACL</name>
<dbReference type="AlphaFoldDB" id="A0A1G4SDT8"/>
<dbReference type="OrthoDB" id="2572716at2"/>
<evidence type="ECO:0000313" key="1">
    <source>
        <dbReference type="EMBL" id="SCW67392.1"/>
    </source>
</evidence>
<evidence type="ECO:0000313" key="2">
    <source>
        <dbReference type="Proteomes" id="UP000198601"/>
    </source>
</evidence>
<dbReference type="EMBL" id="FMTT01000027">
    <property type="protein sequence ID" value="SCW67392.1"/>
    <property type="molecule type" value="Genomic_DNA"/>
</dbReference>
<gene>
    <name evidence="1" type="ORF">SAMN04487970_102711</name>
</gene>
<dbReference type="RefSeq" id="WP_090673904.1">
    <property type="nucleotide sequence ID" value="NZ_FMTT01000027.1"/>
</dbReference>
<organism evidence="1 2">
    <name type="scientific">Paenibacillus tianmuensis</name>
    <dbReference type="NCBI Taxonomy" id="624147"/>
    <lineage>
        <taxon>Bacteria</taxon>
        <taxon>Bacillati</taxon>
        <taxon>Bacillota</taxon>
        <taxon>Bacilli</taxon>
        <taxon>Bacillales</taxon>
        <taxon>Paenibacillaceae</taxon>
        <taxon>Paenibacillus</taxon>
    </lineage>
</organism>
<dbReference type="Proteomes" id="UP000198601">
    <property type="component" value="Unassembled WGS sequence"/>
</dbReference>
<accession>A0A1G4SDT8</accession>
<proteinExistence type="predicted"/>
<reference evidence="2" key="1">
    <citation type="submission" date="2016-10" db="EMBL/GenBank/DDBJ databases">
        <authorList>
            <person name="Varghese N."/>
            <person name="Submissions S."/>
        </authorList>
    </citation>
    <scope>NUCLEOTIDE SEQUENCE [LARGE SCALE GENOMIC DNA]</scope>
    <source>
        <strain evidence="2">CGMCC 1.8946</strain>
    </source>
</reference>
<protein>
    <submittedName>
        <fullName evidence="1">Uncharacterized protein</fullName>
    </submittedName>
</protein>